<name>A0A6M6BKE6_9BACT</name>
<gene>
    <name evidence="1" type="ORF">HMJ29_17285</name>
</gene>
<dbReference type="AlphaFoldDB" id="A0A6M6BKE6"/>
<dbReference type="KEGG" id="hts:HMJ29_17285"/>
<evidence type="ECO:0000313" key="2">
    <source>
        <dbReference type="Proteomes" id="UP000501623"/>
    </source>
</evidence>
<sequence>MQTFTAPDYLTLMYRSDLHFLVARWQRPVTGAETQEGYRLILSAAQACKCPYWLLDGRRRLPADPETTAWGLHEFFPTLSQHLGSKVYMSQLLSPLYQQLTSASQEFQQAEGFPHQTYKMRRFNDETHAVEWLQQAQREASQA</sequence>
<organism evidence="1 2">
    <name type="scientific">Hymenobacter taeanensis</name>
    <dbReference type="NCBI Taxonomy" id="2735321"/>
    <lineage>
        <taxon>Bacteria</taxon>
        <taxon>Pseudomonadati</taxon>
        <taxon>Bacteroidota</taxon>
        <taxon>Cytophagia</taxon>
        <taxon>Cytophagales</taxon>
        <taxon>Hymenobacteraceae</taxon>
        <taxon>Hymenobacter</taxon>
    </lineage>
</organism>
<proteinExistence type="predicted"/>
<evidence type="ECO:0008006" key="3">
    <source>
        <dbReference type="Google" id="ProtNLM"/>
    </source>
</evidence>
<dbReference type="EMBL" id="CP053538">
    <property type="protein sequence ID" value="QJX48576.1"/>
    <property type="molecule type" value="Genomic_DNA"/>
</dbReference>
<accession>A0A6M6BKE6</accession>
<keyword evidence="2" id="KW-1185">Reference proteome</keyword>
<evidence type="ECO:0000313" key="1">
    <source>
        <dbReference type="EMBL" id="QJX48576.1"/>
    </source>
</evidence>
<dbReference type="RefSeq" id="WP_171592667.1">
    <property type="nucleotide sequence ID" value="NZ_CP053538.1"/>
</dbReference>
<reference evidence="1 2" key="1">
    <citation type="submission" date="2020-05" db="EMBL/GenBank/DDBJ databases">
        <title>Complete genome sequence of Hymenobacter sp. TS19 in Coasted Sand Dune.</title>
        <authorList>
            <person name="Lee J.-H."/>
            <person name="Jung J.-H."/>
            <person name="Jeong S."/>
            <person name="Zhao L."/>
            <person name="Kim M.-K."/>
            <person name="Seo H.-S."/>
            <person name="Lim S."/>
        </authorList>
    </citation>
    <scope>NUCLEOTIDE SEQUENCE [LARGE SCALE GENOMIC DNA]</scope>
    <source>
        <strain evidence="1 2">TS19</strain>
    </source>
</reference>
<dbReference type="Proteomes" id="UP000501623">
    <property type="component" value="Chromosome"/>
</dbReference>
<protein>
    <recommendedName>
        <fullName evidence="3">STAS/SEC14 domain-containing protein</fullName>
    </recommendedName>
</protein>